<accession>A0A9D5D530</accession>
<dbReference type="CDD" id="cd10017">
    <property type="entry name" value="B3_DNA"/>
    <property type="match status" value="1"/>
</dbReference>
<evidence type="ECO:0000313" key="9">
    <source>
        <dbReference type="Proteomes" id="UP001085076"/>
    </source>
</evidence>
<dbReference type="Gene3D" id="2.40.330.10">
    <property type="entry name" value="DNA-binding pseudobarrel domain"/>
    <property type="match status" value="1"/>
</dbReference>
<keyword evidence="5" id="KW-0539">Nucleus</keyword>
<reference evidence="8" key="1">
    <citation type="submission" date="2021-03" db="EMBL/GenBank/DDBJ databases">
        <authorList>
            <person name="Li Z."/>
            <person name="Yang C."/>
        </authorList>
    </citation>
    <scope>NUCLEOTIDE SEQUENCE</scope>
    <source>
        <strain evidence="8">Dzin_1.0</strain>
        <tissue evidence="8">Leaf</tissue>
    </source>
</reference>
<proteinExistence type="predicted"/>
<dbReference type="OrthoDB" id="757982at2759"/>
<dbReference type="SUPFAM" id="SSF101936">
    <property type="entry name" value="DNA-binding pseudobarrel domain"/>
    <property type="match status" value="1"/>
</dbReference>
<dbReference type="GO" id="GO:0005634">
    <property type="term" value="C:nucleus"/>
    <property type="evidence" value="ECO:0007669"/>
    <property type="project" value="UniProtKB-SubCell"/>
</dbReference>
<sequence length="268" mass="29868">MNTMKVNGESSQMDGDVQVIDEVEFLQGLEMAEARRATVSATAGDDTGGADPSPPASVDSMLDLSRPVIDLDQNGNGLKFLLQKELKNSDVGSLGRIVLPKREAETYLPPLAVREGISLVMEDTDIMQMWTFKYRFWPNNKSRMYILENAGNFIKAHGLQPGDTVVIYKNEEKNSFVIQAKKEIHQEPPPDTDYDGIFDNIVPEISPPSVRYSELFQPLTVEANPGFDLNYAFSADISMGYQDESVNASTAYHIPGRDYCENFLLDDL</sequence>
<dbReference type="InterPro" id="IPR015300">
    <property type="entry name" value="DNA-bd_pseudobarrel_sf"/>
</dbReference>
<evidence type="ECO:0000256" key="6">
    <source>
        <dbReference type="SAM" id="MobiDB-lite"/>
    </source>
</evidence>
<keyword evidence="9" id="KW-1185">Reference proteome</keyword>
<evidence type="ECO:0000259" key="7">
    <source>
        <dbReference type="PROSITE" id="PS50863"/>
    </source>
</evidence>
<feature type="region of interest" description="Disordered" evidence="6">
    <location>
        <begin position="38"/>
        <end position="59"/>
    </location>
</feature>
<dbReference type="GO" id="GO:0003700">
    <property type="term" value="F:DNA-binding transcription factor activity"/>
    <property type="evidence" value="ECO:0007669"/>
    <property type="project" value="InterPro"/>
</dbReference>
<evidence type="ECO:0000256" key="4">
    <source>
        <dbReference type="ARBA" id="ARBA00023163"/>
    </source>
</evidence>
<keyword evidence="4" id="KW-0804">Transcription</keyword>
<protein>
    <recommendedName>
        <fullName evidence="7">TF-B3 domain-containing protein</fullName>
    </recommendedName>
</protein>
<dbReference type="InterPro" id="IPR044800">
    <property type="entry name" value="LEC2-like"/>
</dbReference>
<dbReference type="InterPro" id="IPR003340">
    <property type="entry name" value="B3_DNA-bd"/>
</dbReference>
<comment type="caution">
    <text evidence="8">The sequence shown here is derived from an EMBL/GenBank/DDBJ whole genome shotgun (WGS) entry which is preliminary data.</text>
</comment>
<dbReference type="SMART" id="SM01019">
    <property type="entry name" value="B3"/>
    <property type="match status" value="1"/>
</dbReference>
<feature type="domain" description="TF-B3" evidence="7">
    <location>
        <begin position="82"/>
        <end position="184"/>
    </location>
</feature>
<dbReference type="Pfam" id="PF02362">
    <property type="entry name" value="B3"/>
    <property type="match status" value="1"/>
</dbReference>
<name>A0A9D5D530_9LILI</name>
<dbReference type="EMBL" id="JAGGNH010000001">
    <property type="protein sequence ID" value="KAJ0985521.1"/>
    <property type="molecule type" value="Genomic_DNA"/>
</dbReference>
<dbReference type="AlphaFoldDB" id="A0A9D5D530"/>
<dbReference type="PROSITE" id="PS50863">
    <property type="entry name" value="B3"/>
    <property type="match status" value="1"/>
</dbReference>
<keyword evidence="3" id="KW-0238">DNA-binding</keyword>
<dbReference type="FunFam" id="2.40.330.10:FF:000003">
    <property type="entry name" value="B3 domain-containing transcription factor FUS3"/>
    <property type="match status" value="1"/>
</dbReference>
<dbReference type="PANTHER" id="PTHR31140">
    <property type="entry name" value="B3 DOMAIN-CONTAINING TRANSCRIPTION FACTOR ABI3"/>
    <property type="match status" value="1"/>
</dbReference>
<dbReference type="GO" id="GO:0003677">
    <property type="term" value="F:DNA binding"/>
    <property type="evidence" value="ECO:0007669"/>
    <property type="project" value="UniProtKB-KW"/>
</dbReference>
<organism evidence="8 9">
    <name type="scientific">Dioscorea zingiberensis</name>
    <dbReference type="NCBI Taxonomy" id="325984"/>
    <lineage>
        <taxon>Eukaryota</taxon>
        <taxon>Viridiplantae</taxon>
        <taxon>Streptophyta</taxon>
        <taxon>Embryophyta</taxon>
        <taxon>Tracheophyta</taxon>
        <taxon>Spermatophyta</taxon>
        <taxon>Magnoliopsida</taxon>
        <taxon>Liliopsida</taxon>
        <taxon>Dioscoreales</taxon>
        <taxon>Dioscoreaceae</taxon>
        <taxon>Dioscorea</taxon>
    </lineage>
</organism>
<evidence type="ECO:0000256" key="5">
    <source>
        <dbReference type="ARBA" id="ARBA00023242"/>
    </source>
</evidence>
<evidence type="ECO:0000256" key="2">
    <source>
        <dbReference type="ARBA" id="ARBA00023015"/>
    </source>
</evidence>
<evidence type="ECO:0000256" key="3">
    <source>
        <dbReference type="ARBA" id="ARBA00023125"/>
    </source>
</evidence>
<dbReference type="PANTHER" id="PTHR31140:SF81">
    <property type="entry name" value="B3 DOMAIN-CONTAINING TRANSCRIPTION FACTOR ABI3"/>
    <property type="match status" value="1"/>
</dbReference>
<keyword evidence="2" id="KW-0805">Transcription regulation</keyword>
<evidence type="ECO:0000313" key="8">
    <source>
        <dbReference type="EMBL" id="KAJ0985521.1"/>
    </source>
</evidence>
<comment type="subcellular location">
    <subcellularLocation>
        <location evidence="1">Nucleus</location>
    </subcellularLocation>
</comment>
<reference evidence="8" key="2">
    <citation type="journal article" date="2022" name="Hortic Res">
        <title>The genome of Dioscorea zingiberensis sheds light on the biosynthesis, origin and evolution of the medicinally important diosgenin saponins.</title>
        <authorList>
            <person name="Li Y."/>
            <person name="Tan C."/>
            <person name="Li Z."/>
            <person name="Guo J."/>
            <person name="Li S."/>
            <person name="Chen X."/>
            <person name="Wang C."/>
            <person name="Dai X."/>
            <person name="Yang H."/>
            <person name="Song W."/>
            <person name="Hou L."/>
            <person name="Xu J."/>
            <person name="Tong Z."/>
            <person name="Xu A."/>
            <person name="Yuan X."/>
            <person name="Wang W."/>
            <person name="Yang Q."/>
            <person name="Chen L."/>
            <person name="Sun Z."/>
            <person name="Wang K."/>
            <person name="Pan B."/>
            <person name="Chen J."/>
            <person name="Bao Y."/>
            <person name="Liu F."/>
            <person name="Qi X."/>
            <person name="Gang D.R."/>
            <person name="Wen J."/>
            <person name="Li J."/>
        </authorList>
    </citation>
    <scope>NUCLEOTIDE SEQUENCE</scope>
    <source>
        <strain evidence="8">Dzin_1.0</strain>
    </source>
</reference>
<dbReference type="Proteomes" id="UP001085076">
    <property type="component" value="Miscellaneous, Linkage group lg01"/>
</dbReference>
<evidence type="ECO:0000256" key="1">
    <source>
        <dbReference type="ARBA" id="ARBA00004123"/>
    </source>
</evidence>
<gene>
    <name evidence="8" type="ORF">J5N97_003877</name>
</gene>